<dbReference type="PANTHER" id="PTHR31973:SF187">
    <property type="entry name" value="MUTATOR TRANSPOSASE MUDRA PROTEIN"/>
    <property type="match status" value="1"/>
</dbReference>
<reference evidence="3" key="1">
    <citation type="journal article" date="2023" name="Plant J.">
        <title>Genome sequences and population genomics provide insights into the demographic history, inbreeding, and mutation load of two 'living fossil' tree species of Dipteronia.</title>
        <authorList>
            <person name="Feng Y."/>
            <person name="Comes H.P."/>
            <person name="Chen J."/>
            <person name="Zhu S."/>
            <person name="Lu R."/>
            <person name="Zhang X."/>
            <person name="Li P."/>
            <person name="Qiu J."/>
            <person name="Olsen K.M."/>
            <person name="Qiu Y."/>
        </authorList>
    </citation>
    <scope>NUCLEOTIDE SEQUENCE</scope>
    <source>
        <strain evidence="3">NBL</strain>
    </source>
</reference>
<dbReference type="Proteomes" id="UP001281410">
    <property type="component" value="Unassembled WGS sequence"/>
</dbReference>
<dbReference type="InterPro" id="IPR004332">
    <property type="entry name" value="Transposase_MuDR"/>
</dbReference>
<dbReference type="EMBL" id="JANJYJ010000006">
    <property type="protein sequence ID" value="KAK3205579.1"/>
    <property type="molecule type" value="Genomic_DNA"/>
</dbReference>
<accession>A0AAE0A8F3</accession>
<organism evidence="3 4">
    <name type="scientific">Dipteronia sinensis</name>
    <dbReference type="NCBI Taxonomy" id="43782"/>
    <lineage>
        <taxon>Eukaryota</taxon>
        <taxon>Viridiplantae</taxon>
        <taxon>Streptophyta</taxon>
        <taxon>Embryophyta</taxon>
        <taxon>Tracheophyta</taxon>
        <taxon>Spermatophyta</taxon>
        <taxon>Magnoliopsida</taxon>
        <taxon>eudicotyledons</taxon>
        <taxon>Gunneridae</taxon>
        <taxon>Pentapetalae</taxon>
        <taxon>rosids</taxon>
        <taxon>malvids</taxon>
        <taxon>Sapindales</taxon>
        <taxon>Sapindaceae</taxon>
        <taxon>Hippocastanoideae</taxon>
        <taxon>Acereae</taxon>
        <taxon>Dipteronia</taxon>
    </lineage>
</organism>
<feature type="compositionally biased region" description="Acidic residues" evidence="1">
    <location>
        <begin position="143"/>
        <end position="172"/>
    </location>
</feature>
<evidence type="ECO:0000256" key="1">
    <source>
        <dbReference type="SAM" id="MobiDB-lite"/>
    </source>
</evidence>
<protein>
    <recommendedName>
        <fullName evidence="2">Transposase MuDR plant domain-containing protein</fullName>
    </recommendedName>
</protein>
<gene>
    <name evidence="3" type="ORF">Dsin_019625</name>
</gene>
<proteinExistence type="predicted"/>
<feature type="domain" description="Transposase MuDR plant" evidence="2">
    <location>
        <begin position="226"/>
        <end position="289"/>
    </location>
</feature>
<comment type="caution">
    <text evidence="3">The sequence shown here is derived from an EMBL/GenBank/DDBJ whole genome shotgun (WGS) entry which is preliminary data.</text>
</comment>
<feature type="compositionally biased region" description="Polar residues" evidence="1">
    <location>
        <begin position="116"/>
        <end position="126"/>
    </location>
</feature>
<name>A0AAE0A8F3_9ROSI</name>
<dbReference type="Pfam" id="PF03108">
    <property type="entry name" value="DBD_Tnp_Mut"/>
    <property type="match status" value="1"/>
</dbReference>
<evidence type="ECO:0000259" key="2">
    <source>
        <dbReference type="Pfam" id="PF03108"/>
    </source>
</evidence>
<evidence type="ECO:0000313" key="4">
    <source>
        <dbReference type="Proteomes" id="UP001281410"/>
    </source>
</evidence>
<evidence type="ECO:0000313" key="3">
    <source>
        <dbReference type="EMBL" id="KAK3205579.1"/>
    </source>
</evidence>
<dbReference type="PANTHER" id="PTHR31973">
    <property type="entry name" value="POLYPROTEIN, PUTATIVE-RELATED"/>
    <property type="match status" value="1"/>
</dbReference>
<dbReference type="AlphaFoldDB" id="A0AAE0A8F3"/>
<feature type="region of interest" description="Disordered" evidence="1">
    <location>
        <begin position="116"/>
        <end position="172"/>
    </location>
</feature>
<sequence>MMLPFQIYVKYADQVFDLKLYEPEDCSLISIINDVKKETTEHHVQKGETWELSVTFPWNNNSHIISSDEELMIVFEEFDRRSKLIIEFDLNLFPLAVEFLEDDVQLLPMLESIGQPNIPNNGSPATSVLEPDIPNSGPPAASDEGDESDVDNDYEVNEESDEDADLDFSLDDDCGEVDDDIHGHCDPDGDDTWLLQSSDEETGFIKMEKYCRQHQWAPNPDGSIEISEGQVLGNAKIARDVLKRYAIQEGFATEKIKNDKCRYTVSCKNKTCDWRVHVSSLLDGITFMVRSVTGGHNLCPKMTTNKEANARWVASVLHSTILADPKLTAKSLKKQLLESYSVTCSSLTMYRAKKIVLNNLKTDHIASYAKIKKYGNAIISMNPCTCVKISLTEVPGTNPRFERFFLSFKAS</sequence>
<keyword evidence="4" id="KW-1185">Reference proteome</keyword>